<sequence length="64" mass="7224">MPSDFTLLETFAIYSCEYLMRLSESAADALVAMRRSDEINPAAQNFFLFIEFFILLILLDAPAG</sequence>
<proteinExistence type="predicted"/>
<dbReference type="Proteomes" id="UP000036790">
    <property type="component" value="Unassembled WGS sequence"/>
</dbReference>
<reference evidence="1 2" key="1">
    <citation type="submission" date="2015-07" db="EMBL/GenBank/DDBJ databases">
        <authorList>
            <consortium name="Consortium for Microbial Forensics and Genomics (microFORGE)"/>
            <person name="Knight B.M."/>
            <person name="Roberts D.P."/>
            <person name="Lin D."/>
            <person name="Hari K."/>
            <person name="Fletcher J."/>
            <person name="Melcher U."/>
            <person name="Blagden T."/>
            <person name="Winegar R.A."/>
        </authorList>
    </citation>
    <scope>NUCLEOTIDE SEQUENCE [LARGE SCALE GENOMIC DNA]</scope>
    <source>
        <strain evidence="1 2">X11-5A</strain>
    </source>
</reference>
<dbReference type="EMBL" id="LHUJ01000050">
    <property type="protein sequence ID" value="KOR48696.1"/>
    <property type="molecule type" value="Genomic_DNA"/>
</dbReference>
<protein>
    <submittedName>
        <fullName evidence="1">Uncharacterized protein</fullName>
    </submittedName>
</protein>
<comment type="caution">
    <text evidence="1">The sequence shown here is derived from an EMBL/GenBank/DDBJ whole genome shotgun (WGS) entry which is preliminary data.</text>
</comment>
<gene>
    <name evidence="1" type="ORF">ADT25_02460</name>
</gene>
<reference evidence="1 2" key="2">
    <citation type="submission" date="2015-09" db="EMBL/GenBank/DDBJ databases">
        <title>Draft genome sequence of Xanthomonas oryzae pv. USA str. X11-5A.</title>
        <authorList>
            <person name="Knight B.M."/>
            <person name="Roberts D.P."/>
            <person name="Lin D."/>
            <person name="Hari K."/>
            <person name="Fletcher J."/>
            <person name="Melcher U."/>
            <person name="Blagden T."/>
            <person name="Winegar R.A."/>
        </authorList>
    </citation>
    <scope>NUCLEOTIDE SEQUENCE [LARGE SCALE GENOMIC DNA]</scope>
    <source>
        <strain evidence="1 2">X11-5A</strain>
    </source>
</reference>
<organism evidence="1 2">
    <name type="scientific">Xanthomonas oryzae</name>
    <dbReference type="NCBI Taxonomy" id="347"/>
    <lineage>
        <taxon>Bacteria</taxon>
        <taxon>Pseudomonadati</taxon>
        <taxon>Pseudomonadota</taxon>
        <taxon>Gammaproteobacteria</taxon>
        <taxon>Lysobacterales</taxon>
        <taxon>Lysobacteraceae</taxon>
        <taxon>Xanthomonas</taxon>
    </lineage>
</organism>
<dbReference type="AlphaFoldDB" id="A0AAP1F082"/>
<dbReference type="RefSeq" id="WP_132709746.1">
    <property type="nucleotide sequence ID" value="NZ_CP036251.1"/>
</dbReference>
<name>A0AAP1F082_9XANT</name>
<evidence type="ECO:0000313" key="2">
    <source>
        <dbReference type="Proteomes" id="UP000036790"/>
    </source>
</evidence>
<accession>A0AAP1F082</accession>
<evidence type="ECO:0000313" key="1">
    <source>
        <dbReference type="EMBL" id="KOR48696.1"/>
    </source>
</evidence>